<keyword evidence="3" id="KW-1185">Reference proteome</keyword>
<dbReference type="SUPFAM" id="SSF56601">
    <property type="entry name" value="beta-lactamase/transpeptidase-like"/>
    <property type="match status" value="1"/>
</dbReference>
<dbReference type="InterPro" id="IPR001466">
    <property type="entry name" value="Beta-lactam-related"/>
</dbReference>
<dbReference type="Pfam" id="PF00144">
    <property type="entry name" value="Beta-lactamase"/>
    <property type="match status" value="1"/>
</dbReference>
<dbReference type="Proteomes" id="UP001469365">
    <property type="component" value="Unassembled WGS sequence"/>
</dbReference>
<evidence type="ECO:0000313" key="3">
    <source>
        <dbReference type="Proteomes" id="UP001469365"/>
    </source>
</evidence>
<name>A0ABU9DCA6_9BACL</name>
<dbReference type="PANTHER" id="PTHR43283:SF7">
    <property type="entry name" value="BETA-LACTAMASE-RELATED DOMAIN-CONTAINING PROTEIN"/>
    <property type="match status" value="1"/>
</dbReference>
<dbReference type="GO" id="GO:0016787">
    <property type="term" value="F:hydrolase activity"/>
    <property type="evidence" value="ECO:0007669"/>
    <property type="project" value="UniProtKB-KW"/>
</dbReference>
<evidence type="ECO:0000313" key="2">
    <source>
        <dbReference type="EMBL" id="MEK8126473.1"/>
    </source>
</evidence>
<keyword evidence="2" id="KW-0378">Hydrolase</keyword>
<dbReference type="EMBL" id="JBBPCC010000001">
    <property type="protein sequence ID" value="MEK8126473.1"/>
    <property type="molecule type" value="Genomic_DNA"/>
</dbReference>
<dbReference type="EC" id="3.-.-.-" evidence="2"/>
<organism evidence="2 3">
    <name type="scientific">Paenibacillus filicis</name>
    <dbReference type="NCBI Taxonomy" id="669464"/>
    <lineage>
        <taxon>Bacteria</taxon>
        <taxon>Bacillati</taxon>
        <taxon>Bacillota</taxon>
        <taxon>Bacilli</taxon>
        <taxon>Bacillales</taxon>
        <taxon>Paenibacillaceae</taxon>
        <taxon>Paenibacillus</taxon>
    </lineage>
</organism>
<protein>
    <submittedName>
        <fullName evidence="2">Serine hydrolase</fullName>
        <ecNumber evidence="2">3.-.-.-</ecNumber>
    </submittedName>
</protein>
<reference evidence="2 3" key="1">
    <citation type="submission" date="2024-04" db="EMBL/GenBank/DDBJ databases">
        <title>draft genome sequnece of Paenibacillus filicis.</title>
        <authorList>
            <person name="Kim D.-U."/>
        </authorList>
    </citation>
    <scope>NUCLEOTIDE SEQUENCE [LARGE SCALE GENOMIC DNA]</scope>
    <source>
        <strain evidence="2 3">KACC14197</strain>
    </source>
</reference>
<dbReference type="RefSeq" id="WP_341413531.1">
    <property type="nucleotide sequence ID" value="NZ_JBBPCC010000001.1"/>
</dbReference>
<evidence type="ECO:0000259" key="1">
    <source>
        <dbReference type="Pfam" id="PF00144"/>
    </source>
</evidence>
<feature type="domain" description="Beta-lactamase-related" evidence="1">
    <location>
        <begin position="41"/>
        <end position="296"/>
    </location>
</feature>
<comment type="caution">
    <text evidence="2">The sequence shown here is derived from an EMBL/GenBank/DDBJ whole genome shotgun (WGS) entry which is preliminary data.</text>
</comment>
<sequence>MLNIPTDIPEYHRLSSKALLEFFTRMEQLKLEVNSFMLLQDGHATAQFWREPYRKDSPQLLYSLSKSFTSIAIGIAWDQGWLDLEDPVISFFPDKLPATISPNLANMTVHHLLSMNTGHQENIYAAVVSEQDWVKAFLAQEVEHEPGSHYRYSTPATYMLSAIIERVTGQNLVDFLMPRLFEPLGIPRPSWETCPMGVTAGGMGLSLTTESVAKFGLMLLQRGIFEGKRMVSERYIKLATMEQSDNRAGAKRIDSAQGYGYQFHLGRRGCYRGDGSFGQLCLVAPEEQIVIVANSSFKSMEPLQTLLNLIYEHIFDRLDEEVTPCSEAYMELQNRLSTLTPIIPANQTVPDPIPMVHPGRYHMDDNPQGLRTIGLEVHEETWELHVCYGDDRDHRVPFHFTQPMRTKQVFNKDLSLHLQEVVTYASWQDHRTIQLTMFYIETPYVVTYTLILQGKTLCFRFNINVSFNLSEYTVRGHLRKDDYLWESR</sequence>
<dbReference type="InterPro" id="IPR012338">
    <property type="entry name" value="Beta-lactam/transpept-like"/>
</dbReference>
<dbReference type="InterPro" id="IPR050789">
    <property type="entry name" value="Diverse_Enzym_Activities"/>
</dbReference>
<dbReference type="Gene3D" id="3.40.710.10">
    <property type="entry name" value="DD-peptidase/beta-lactamase superfamily"/>
    <property type="match status" value="1"/>
</dbReference>
<accession>A0ABU9DCA6</accession>
<proteinExistence type="predicted"/>
<gene>
    <name evidence="2" type="ORF">WMW72_00940</name>
</gene>
<dbReference type="PANTHER" id="PTHR43283">
    <property type="entry name" value="BETA-LACTAMASE-RELATED"/>
    <property type="match status" value="1"/>
</dbReference>